<keyword evidence="5 8" id="KW-0720">Serine protease</keyword>
<evidence type="ECO:0000259" key="10">
    <source>
        <dbReference type="Pfam" id="PF00082"/>
    </source>
</evidence>
<keyword evidence="3 9" id="KW-0732">Signal</keyword>
<feature type="domain" description="Peptidase S8/S53" evidence="10">
    <location>
        <begin position="140"/>
        <end position="566"/>
    </location>
</feature>
<keyword evidence="6" id="KW-0325">Glycoprotein</keyword>
<evidence type="ECO:0000256" key="3">
    <source>
        <dbReference type="ARBA" id="ARBA00022729"/>
    </source>
</evidence>
<organism evidence="13 14">
    <name type="scientific">Castilleja foliolosa</name>
    <dbReference type="NCBI Taxonomy" id="1961234"/>
    <lineage>
        <taxon>Eukaryota</taxon>
        <taxon>Viridiplantae</taxon>
        <taxon>Streptophyta</taxon>
        <taxon>Embryophyta</taxon>
        <taxon>Tracheophyta</taxon>
        <taxon>Spermatophyta</taxon>
        <taxon>Magnoliopsida</taxon>
        <taxon>eudicotyledons</taxon>
        <taxon>Gunneridae</taxon>
        <taxon>Pentapetalae</taxon>
        <taxon>asterids</taxon>
        <taxon>lamiids</taxon>
        <taxon>Lamiales</taxon>
        <taxon>Orobanchaceae</taxon>
        <taxon>Pedicularideae</taxon>
        <taxon>Castillejinae</taxon>
        <taxon>Castilleja</taxon>
    </lineage>
</organism>
<dbReference type="Pfam" id="PF02225">
    <property type="entry name" value="PA"/>
    <property type="match status" value="1"/>
</dbReference>
<dbReference type="Proteomes" id="UP001632038">
    <property type="component" value="Unassembled WGS sequence"/>
</dbReference>
<dbReference type="Gene3D" id="3.30.70.80">
    <property type="entry name" value="Peptidase S8 propeptide/proteinase inhibitor I9"/>
    <property type="match status" value="1"/>
</dbReference>
<feature type="signal peptide" evidence="9">
    <location>
        <begin position="1"/>
        <end position="24"/>
    </location>
</feature>
<dbReference type="PANTHER" id="PTHR10795">
    <property type="entry name" value="PROPROTEIN CONVERTASE SUBTILISIN/KEXIN"/>
    <property type="match status" value="1"/>
</dbReference>
<evidence type="ECO:0000313" key="13">
    <source>
        <dbReference type="EMBL" id="KAL3631233.1"/>
    </source>
</evidence>
<dbReference type="GO" id="GO:0006508">
    <property type="term" value="P:proteolysis"/>
    <property type="evidence" value="ECO:0007669"/>
    <property type="project" value="UniProtKB-KW"/>
</dbReference>
<dbReference type="InterPro" id="IPR036852">
    <property type="entry name" value="Peptidase_S8/S53_dom_sf"/>
</dbReference>
<dbReference type="InterPro" id="IPR034197">
    <property type="entry name" value="Peptidases_S8_3"/>
</dbReference>
<comment type="caution">
    <text evidence="13">The sequence shown here is derived from an EMBL/GenBank/DDBJ whole genome shotgun (WGS) entry which is preliminary data.</text>
</comment>
<dbReference type="PRINTS" id="PR00723">
    <property type="entry name" value="SUBTILISIN"/>
</dbReference>
<dbReference type="InterPro" id="IPR045051">
    <property type="entry name" value="SBT"/>
</dbReference>
<evidence type="ECO:0000259" key="11">
    <source>
        <dbReference type="Pfam" id="PF02225"/>
    </source>
</evidence>
<gene>
    <name evidence="13" type="ORF">CASFOL_024217</name>
</gene>
<dbReference type="CDD" id="cd02120">
    <property type="entry name" value="PA_subtilisin_like"/>
    <property type="match status" value="1"/>
</dbReference>
<keyword evidence="2 8" id="KW-0645">Protease</keyword>
<feature type="domain" description="Inhibitor I9" evidence="12">
    <location>
        <begin position="28"/>
        <end position="117"/>
    </location>
</feature>
<dbReference type="SUPFAM" id="SSF52743">
    <property type="entry name" value="Subtilisin-like"/>
    <property type="match status" value="1"/>
</dbReference>
<protein>
    <submittedName>
        <fullName evidence="13">Uncharacterized protein</fullName>
    </submittedName>
</protein>
<evidence type="ECO:0000256" key="5">
    <source>
        <dbReference type="ARBA" id="ARBA00022825"/>
    </source>
</evidence>
<accession>A0ABD3CNK5</accession>
<name>A0ABD3CNK5_9LAMI</name>
<dbReference type="InterPro" id="IPR023827">
    <property type="entry name" value="Peptidase_S8_Asp-AS"/>
</dbReference>
<dbReference type="AlphaFoldDB" id="A0ABD3CNK5"/>
<evidence type="ECO:0000256" key="8">
    <source>
        <dbReference type="PROSITE-ProRule" id="PRU01240"/>
    </source>
</evidence>
<dbReference type="PROSITE" id="PS00136">
    <property type="entry name" value="SUBTILASE_ASP"/>
    <property type="match status" value="1"/>
</dbReference>
<dbReference type="InterPro" id="IPR010259">
    <property type="entry name" value="S8pro/Inhibitor_I9"/>
</dbReference>
<dbReference type="EMBL" id="JAVIJP010000032">
    <property type="protein sequence ID" value="KAL3631233.1"/>
    <property type="molecule type" value="Genomic_DNA"/>
</dbReference>
<evidence type="ECO:0000256" key="9">
    <source>
        <dbReference type="SAM" id="SignalP"/>
    </source>
</evidence>
<dbReference type="Pfam" id="PF00082">
    <property type="entry name" value="Peptidase_S8"/>
    <property type="match status" value="1"/>
</dbReference>
<evidence type="ECO:0000256" key="4">
    <source>
        <dbReference type="ARBA" id="ARBA00022801"/>
    </source>
</evidence>
<feature type="domain" description="PA" evidence="11">
    <location>
        <begin position="366"/>
        <end position="448"/>
    </location>
</feature>
<dbReference type="GO" id="GO:0004252">
    <property type="term" value="F:serine-type endopeptidase activity"/>
    <property type="evidence" value="ECO:0007669"/>
    <property type="project" value="UniProtKB-UniRule"/>
</dbReference>
<dbReference type="InterPro" id="IPR037045">
    <property type="entry name" value="S8pro/Inhibitor_I9_sf"/>
</dbReference>
<comment type="similarity">
    <text evidence="1 8">Belongs to the peptidase S8 family.</text>
</comment>
<dbReference type="InterPro" id="IPR015500">
    <property type="entry name" value="Peptidase_S8_subtilisin-rel"/>
</dbReference>
<dbReference type="CDD" id="cd04852">
    <property type="entry name" value="Peptidases_S8_3"/>
    <property type="match status" value="1"/>
</dbReference>
<feature type="chain" id="PRO_5044749550" evidence="9">
    <location>
        <begin position="25"/>
        <end position="677"/>
    </location>
</feature>
<evidence type="ECO:0000256" key="6">
    <source>
        <dbReference type="ARBA" id="ARBA00023180"/>
    </source>
</evidence>
<evidence type="ECO:0000256" key="2">
    <source>
        <dbReference type="ARBA" id="ARBA00022670"/>
    </source>
</evidence>
<evidence type="ECO:0000256" key="7">
    <source>
        <dbReference type="PIRSR" id="PIRSR615500-1"/>
    </source>
</evidence>
<dbReference type="Gene3D" id="3.50.30.30">
    <property type="match status" value="1"/>
</dbReference>
<dbReference type="Gene3D" id="3.40.50.200">
    <property type="entry name" value="Peptidase S8/S53 domain"/>
    <property type="match status" value="1"/>
</dbReference>
<dbReference type="InterPro" id="IPR003137">
    <property type="entry name" value="PA_domain"/>
</dbReference>
<reference evidence="14" key="1">
    <citation type="journal article" date="2024" name="IScience">
        <title>Strigolactones Initiate the Formation of Haustorium-like Structures in Castilleja.</title>
        <authorList>
            <person name="Buerger M."/>
            <person name="Peterson D."/>
            <person name="Chory J."/>
        </authorList>
    </citation>
    <scope>NUCLEOTIDE SEQUENCE [LARGE SCALE GENOMIC DNA]</scope>
</reference>
<dbReference type="Gene3D" id="2.60.40.2310">
    <property type="match status" value="1"/>
</dbReference>
<evidence type="ECO:0000313" key="14">
    <source>
        <dbReference type="Proteomes" id="UP001632038"/>
    </source>
</evidence>
<sequence>MAFILFYIITIVYMLCMSPWPTSADHQTYIVHVEGPADAQITTLNPKELQSYYTSFLSSFESTATSSNGLNTAPDLIHSYRNVFPGFAAKLSDDDLKDLEKKKGFISARPERILSLHTTHSPSFLGLNQNIGLWSASNYGKGIIIGMIDTGISPDHPSFNDYGMPPPPPKWKKNLCQLGNFTSCNNKIIGAKDFVSKHNKTALDEYFHGTHTSGTAAGSFVKGANVLGNAKGTASGIAPGAHLAIYKVCDASGSCPDSVILAGMDAAIEDGVDVLSISIGDLPIYFYNNTIAIAAFSAMEKGIFVSASAGNSGPYSFSVENDAPWILTVGASTMDRKLKATVMLGNGQQYDGESTFQPKDFPQRSLPLVYAGNCSSTKSLKRKGIKGKIVVCEMEGLGRIVKGVGEQVKNAGGAAMILVNFEDWANITLSIINVLPAAHIGYADGLEIKAYIDSTKTPTAKILFGGTQIGDDRAPMVAGFSSRGPSYASPGILKPDILGPGVNILAAWPTSVENNPHSKSTFNIDFGTSMSCPHLSGVAALLKSVHPEWSPAAIKSAMITTADIVNQAHNPIEDATFLPANIFATGAGHVNPEAAKDPGLIYDIKPEDYIPYLCGLKYTTQQIQAITKRKVECSKANSIPEAQLNYPSFSLKFLGKSTHSQTYSRTLTNVGDVENMG</sequence>
<dbReference type="PROSITE" id="PS51892">
    <property type="entry name" value="SUBTILASE"/>
    <property type="match status" value="1"/>
</dbReference>
<dbReference type="Pfam" id="PF05922">
    <property type="entry name" value="Inhibitor_I9"/>
    <property type="match status" value="1"/>
</dbReference>
<dbReference type="InterPro" id="IPR000209">
    <property type="entry name" value="Peptidase_S8/S53_dom"/>
</dbReference>
<feature type="active site" description="Charge relay system" evidence="7 8">
    <location>
        <position position="208"/>
    </location>
</feature>
<proteinExistence type="inferred from homology"/>
<feature type="active site" description="Charge relay system" evidence="7 8">
    <location>
        <position position="529"/>
    </location>
</feature>
<evidence type="ECO:0000259" key="12">
    <source>
        <dbReference type="Pfam" id="PF05922"/>
    </source>
</evidence>
<evidence type="ECO:0000256" key="1">
    <source>
        <dbReference type="ARBA" id="ARBA00011073"/>
    </source>
</evidence>
<feature type="active site" description="Charge relay system" evidence="7 8">
    <location>
        <position position="149"/>
    </location>
</feature>
<keyword evidence="14" id="KW-1185">Reference proteome</keyword>
<keyword evidence="4 8" id="KW-0378">Hydrolase</keyword>